<dbReference type="InterPro" id="IPR013083">
    <property type="entry name" value="Znf_RING/FYVE/PHD"/>
</dbReference>
<feature type="transmembrane region" description="Helical" evidence="15">
    <location>
        <begin position="1293"/>
        <end position="1313"/>
    </location>
</feature>
<evidence type="ECO:0000259" key="16">
    <source>
        <dbReference type="PROSITE" id="PS51292"/>
    </source>
</evidence>
<feature type="region of interest" description="Disordered" evidence="14">
    <location>
        <begin position="452"/>
        <end position="594"/>
    </location>
</feature>
<evidence type="ECO:0000256" key="1">
    <source>
        <dbReference type="ARBA" id="ARBA00000900"/>
    </source>
</evidence>
<feature type="transmembrane region" description="Helical" evidence="15">
    <location>
        <begin position="1394"/>
        <end position="1412"/>
    </location>
</feature>
<dbReference type="SMART" id="SM00744">
    <property type="entry name" value="RINGv"/>
    <property type="match status" value="1"/>
</dbReference>
<feature type="coiled-coil region" evidence="13">
    <location>
        <begin position="747"/>
        <end position="827"/>
    </location>
</feature>
<feature type="transmembrane region" description="Helical" evidence="15">
    <location>
        <begin position="1806"/>
        <end position="1838"/>
    </location>
</feature>
<evidence type="ECO:0000256" key="9">
    <source>
        <dbReference type="ARBA" id="ARBA00022786"/>
    </source>
</evidence>
<feature type="transmembrane region" description="Helical" evidence="15">
    <location>
        <begin position="1619"/>
        <end position="1640"/>
    </location>
</feature>
<dbReference type="CDD" id="cd16702">
    <property type="entry name" value="RING_CH-C4HC3_MARCH6"/>
    <property type="match status" value="1"/>
</dbReference>
<dbReference type="SUPFAM" id="SSF57850">
    <property type="entry name" value="RING/U-box"/>
    <property type="match status" value="1"/>
</dbReference>
<evidence type="ECO:0000256" key="2">
    <source>
        <dbReference type="ARBA" id="ARBA00004141"/>
    </source>
</evidence>
<feature type="region of interest" description="Disordered" evidence="14">
    <location>
        <begin position="719"/>
        <end position="738"/>
    </location>
</feature>
<feature type="transmembrane region" description="Helical" evidence="15">
    <location>
        <begin position="1858"/>
        <end position="1883"/>
    </location>
</feature>
<feature type="domain" description="RING-CH-type" evidence="16">
    <location>
        <begin position="2"/>
        <end position="63"/>
    </location>
</feature>
<keyword evidence="13" id="KW-0175">Coiled coil</keyword>
<feature type="compositionally biased region" description="Low complexity" evidence="14">
    <location>
        <begin position="552"/>
        <end position="569"/>
    </location>
</feature>
<feature type="compositionally biased region" description="Low complexity" evidence="14">
    <location>
        <begin position="406"/>
        <end position="428"/>
    </location>
</feature>
<evidence type="ECO:0000256" key="6">
    <source>
        <dbReference type="ARBA" id="ARBA00022692"/>
    </source>
</evidence>
<reference evidence="17" key="1">
    <citation type="submission" date="2022-07" db="EMBL/GenBank/DDBJ databases">
        <title>Phylogenomic reconstructions and comparative analyses of Kickxellomycotina fungi.</title>
        <authorList>
            <person name="Reynolds N.K."/>
            <person name="Stajich J.E."/>
            <person name="Barry K."/>
            <person name="Grigoriev I.V."/>
            <person name="Crous P."/>
            <person name="Smith M.E."/>
        </authorList>
    </citation>
    <scope>NUCLEOTIDE SEQUENCE</scope>
    <source>
        <strain evidence="17">BCRC 34489</strain>
    </source>
</reference>
<dbReference type="OrthoDB" id="264354at2759"/>
<feature type="transmembrane region" description="Helical" evidence="15">
    <location>
        <begin position="83"/>
        <end position="105"/>
    </location>
</feature>
<dbReference type="FunFam" id="3.30.40.10:FF:000287">
    <property type="entry name" value="RING finger membrane protein"/>
    <property type="match status" value="1"/>
</dbReference>
<keyword evidence="10" id="KW-0862">Zinc</keyword>
<feature type="compositionally biased region" description="Low complexity" evidence="14">
    <location>
        <begin position="366"/>
        <end position="383"/>
    </location>
</feature>
<comment type="subcellular location">
    <subcellularLocation>
        <location evidence="2">Membrane</location>
        <topology evidence="2">Multi-pass membrane protein</topology>
    </subcellularLocation>
</comment>
<evidence type="ECO:0000256" key="4">
    <source>
        <dbReference type="ARBA" id="ARBA00012483"/>
    </source>
</evidence>
<feature type="transmembrane region" description="Helical" evidence="15">
    <location>
        <begin position="245"/>
        <end position="264"/>
    </location>
</feature>
<name>A0A9W8HFH1_9FUNG</name>
<dbReference type="InterPro" id="IPR011016">
    <property type="entry name" value="Znf_RING-CH"/>
</dbReference>
<feature type="compositionally biased region" description="Acidic residues" evidence="14">
    <location>
        <begin position="1908"/>
        <end position="1920"/>
    </location>
</feature>
<evidence type="ECO:0000256" key="11">
    <source>
        <dbReference type="ARBA" id="ARBA00022989"/>
    </source>
</evidence>
<dbReference type="Pfam" id="PF23113">
    <property type="entry name" value="MARCHF6_C"/>
    <property type="match status" value="1"/>
</dbReference>
<dbReference type="PANTHER" id="PTHR13145">
    <property type="entry name" value="SSM4 PROTEIN"/>
    <property type="match status" value="1"/>
</dbReference>
<feature type="region of interest" description="Disordered" evidence="14">
    <location>
        <begin position="882"/>
        <end position="901"/>
    </location>
</feature>
<keyword evidence="8" id="KW-0863">Zinc-finger</keyword>
<evidence type="ECO:0000256" key="13">
    <source>
        <dbReference type="SAM" id="Coils"/>
    </source>
</evidence>
<evidence type="ECO:0000256" key="12">
    <source>
        <dbReference type="ARBA" id="ARBA00023136"/>
    </source>
</evidence>
<dbReference type="GO" id="GO:0008270">
    <property type="term" value="F:zinc ion binding"/>
    <property type="evidence" value="ECO:0007669"/>
    <property type="project" value="UniProtKB-KW"/>
</dbReference>
<protein>
    <recommendedName>
        <fullName evidence="4">RING-type E3 ubiquitin transferase</fullName>
        <ecNumber evidence="4">2.3.2.27</ecNumber>
    </recommendedName>
</protein>
<comment type="pathway">
    <text evidence="3">Protein modification; protein ubiquitination.</text>
</comment>
<dbReference type="Proteomes" id="UP001140172">
    <property type="component" value="Unassembled WGS sequence"/>
</dbReference>
<feature type="transmembrane region" description="Helical" evidence="15">
    <location>
        <begin position="951"/>
        <end position="973"/>
    </location>
</feature>
<dbReference type="PROSITE" id="PS51292">
    <property type="entry name" value="ZF_RING_CH"/>
    <property type="match status" value="1"/>
</dbReference>
<organism evidence="17 18">
    <name type="scientific">Coemansia interrupta</name>
    <dbReference type="NCBI Taxonomy" id="1126814"/>
    <lineage>
        <taxon>Eukaryota</taxon>
        <taxon>Fungi</taxon>
        <taxon>Fungi incertae sedis</taxon>
        <taxon>Zoopagomycota</taxon>
        <taxon>Kickxellomycotina</taxon>
        <taxon>Kickxellomycetes</taxon>
        <taxon>Kickxellales</taxon>
        <taxon>Kickxellaceae</taxon>
        <taxon>Coemansia</taxon>
    </lineage>
</organism>
<feature type="transmembrane region" description="Helical" evidence="15">
    <location>
        <begin position="980"/>
        <end position="1000"/>
    </location>
</feature>
<feature type="region of interest" description="Disordered" evidence="14">
    <location>
        <begin position="366"/>
        <end position="387"/>
    </location>
</feature>
<feature type="compositionally biased region" description="Polar residues" evidence="14">
    <location>
        <begin position="512"/>
        <end position="522"/>
    </location>
</feature>
<evidence type="ECO:0000256" key="10">
    <source>
        <dbReference type="ARBA" id="ARBA00022833"/>
    </source>
</evidence>
<comment type="caution">
    <text evidence="17">The sequence shown here is derived from an EMBL/GenBank/DDBJ whole genome shotgun (WGS) entry which is preliminary data.</text>
</comment>
<dbReference type="Gene3D" id="3.30.40.10">
    <property type="entry name" value="Zinc/RING finger domain, C3HC4 (zinc finger)"/>
    <property type="match status" value="1"/>
</dbReference>
<dbReference type="InterPro" id="IPR056521">
    <property type="entry name" value="MARCHF6-like_C"/>
</dbReference>
<feature type="transmembrane region" description="Helical" evidence="15">
    <location>
        <begin position="1241"/>
        <end position="1273"/>
    </location>
</feature>
<gene>
    <name evidence="17" type="ORF">GGI15_002381</name>
</gene>
<evidence type="ECO:0000313" key="18">
    <source>
        <dbReference type="Proteomes" id="UP001140172"/>
    </source>
</evidence>
<dbReference type="GO" id="GO:0036503">
    <property type="term" value="P:ERAD pathway"/>
    <property type="evidence" value="ECO:0007669"/>
    <property type="project" value="TreeGrafter"/>
</dbReference>
<evidence type="ECO:0000313" key="17">
    <source>
        <dbReference type="EMBL" id="KAJ2784060.1"/>
    </source>
</evidence>
<sequence>MPEEPEVPICRVCRSEGTAEEPLFYPCRCSGSIKYVHQVCLEEWLAHSNKKFCELCGYEYAFSPLYDPSMPESIPKRLIIKQMLANVSMIMLQVIRATVVLGMWGFMLPYVIYWITRVLIWIAQTVVYSLGSTDVFLNDFRDFDTTNMTSVAATANLRFKGYNSWRDWYVAFHNDTTVPPIASRTGVLNGANHVADVLYTGTQVCLRLSFQFLHSVLGVSISEAQINDLVEVIVELAAKCFEGSVIVVLSLVTFFILFILRDWVVTNAPLEEDFGEAVVEEQPNEFVEAAAADADVDAEAVVPDNDNDNDINIDNNIDNAADAAAANEPVNLRAGPAVAPVLPDNPDVPDNHVQIQEQPIFAEEPQPQQPFEQPGFDLPLLDDIPPDELPVRQYRRRLLERQPFAASEAANNNSDNHADASDGSGTESDGSDEFQMLARGLINRVMTAVETHVDASSDRTEHPPVQRSNTWSYADEVYEEQSDAESRGSDTHPSNKSGKSPVIKVDIEDATDNASGEGSSGTRHVRPAASDDDQQSPWSLIAGETSGTRNASILEGISSSSSSRSTESLPPVFTSETSRNIPARANLDGEHNDEIGNMEDYAEQEHRIELRLRQLEMQANELVRGNGLFDEEERRRMHENLVAARRHVSETDHETLNQVEDDALLEVSDVLPRPETRTDDTLATIQQQILGLQEPQPPSNQDRLREIELDLARELEQRERELDPDMHPRERLQRQNQHIREWKQRQEQRIAEELREGRQRIREQQQEQILERQQLQQERERHILERQQLQLQLQQQLREQHILQQRHEREQQNVERLRLRQQQTLQQIEDLQRPRPQANQELLRENGLDLERDLELREQELDPGMDPQERLRQPEQHIREWRQRREQQPAPPGDRNPQMADIEAGIPPALNQNNAGANGDDFDENFGDFEAADGVLEAMGLRGPFFNAVQYFMLLFMVVVAVLVVCAWIPLVLGRVALTFSPVLVVLYMVHFNLSMVYTVTKLGLAIPAHLVGHSVRPYLVYIIDAIDRRAVTTSLPILSSVWSVVLSIRGSAARTAALWRFLASPEAEDWLEKPIHRLLTSVGSYIPSIASALDMEQLSHKTAGALANFFAGMTSSDLGTTYIEDFTNTRLVADPATDMTTNTSLFQPLWTYMSKFLHELGYVKQWEHGIWTSVASWDTRIVRLADHLREISRGLTFADRFTLIVIGIIMCVYLAWRTVKTTPPEMRHKAHYQFSRMIMMMAKIVFFVVIEIVMFPMLCGYCMAISLTPLIPEADRSSYYWAIMNNSLSRRAFFWLLGLMFMIEFAQFVAYCRRVMRPGLLWFIRDPNDAEFHPMREALEDRPISQQSKISRSAVMYCGSMLVCVGVPSIAAAKIAPEAFPLRWDTSVGLSHYPVSVLYAVLSLFILIKWGRPYILFRFLLDHWWQFAARTCRLSEFILNQPDALDEGRWVIRRYPLMPVLLPRLWMPTHVITEAYEEVSRNAADKARSSDPANAIPTHEFNTLFQNKIDAALAESHPWVEFVLDGQNVRVPALDTVAIVAGRQMLVPVDDFGRPVEDRFDYEAADYPELQNRDRDNADQDVVRDLPPPAPDNSFRDLRFKATQHRVIHVPPSLRMRVCMFMFLGWVAIASFVTVTFVLSLKIGWLCVGRMEDMPRNDIVVLAMGLLLLLIGCESIYQLGVYIGSIYDLDGSWTQRFDESKRQIWRTLVTAWKTLITAFVFLGVMPALYGMVVEVYLVTIARTYLEREGTQYAFARTLIQAMGHNWLFSSLHMWIAMSLLRLFPNSRLARAIDRLFVGPPHTWQVWRAIVEIGVPVGGMALLCSSLPFGLAIIDLWLQDRLTTEHVSSLIMMNDIRLVAKNSVLVILSAASAGIVWQACIIYKRWSRLARDRMYLVGQQLQNLGDNDLEEVDQDGDDVDDFHPDEADDQLVAGAE</sequence>
<comment type="catalytic activity">
    <reaction evidence="1">
        <text>S-ubiquitinyl-[E2 ubiquitin-conjugating enzyme]-L-cysteine + [acceptor protein]-L-lysine = [E2 ubiquitin-conjugating enzyme]-L-cysteine + N(6)-ubiquitinyl-[acceptor protein]-L-lysine.</text>
        <dbReference type="EC" id="2.3.2.27"/>
    </reaction>
</comment>
<feature type="transmembrane region" description="Helical" evidence="15">
    <location>
        <begin position="1660"/>
        <end position="1684"/>
    </location>
</feature>
<proteinExistence type="predicted"/>
<feature type="region of interest" description="Disordered" evidence="14">
    <location>
        <begin position="406"/>
        <end position="431"/>
    </location>
</feature>
<evidence type="ECO:0000256" key="5">
    <source>
        <dbReference type="ARBA" id="ARBA00022679"/>
    </source>
</evidence>
<keyword evidence="5" id="KW-0808">Transferase</keyword>
<feature type="compositionally biased region" description="Basic and acidic residues" evidence="14">
    <location>
        <begin position="452"/>
        <end position="464"/>
    </location>
</feature>
<dbReference type="EC" id="2.3.2.27" evidence="4"/>
<keyword evidence="12 15" id="KW-0472">Membrane</keyword>
<accession>A0A9W8HFH1</accession>
<keyword evidence="6 15" id="KW-0812">Transmembrane</keyword>
<feature type="region of interest" description="Disordered" evidence="14">
    <location>
        <begin position="1908"/>
        <end position="1936"/>
    </location>
</feature>
<dbReference type="Pfam" id="PF12906">
    <property type="entry name" value="RINGv"/>
    <property type="match status" value="1"/>
</dbReference>
<keyword evidence="11 15" id="KW-1133">Transmembrane helix</keyword>
<evidence type="ECO:0000256" key="8">
    <source>
        <dbReference type="ARBA" id="ARBA00022771"/>
    </source>
</evidence>
<evidence type="ECO:0000256" key="14">
    <source>
        <dbReference type="SAM" id="MobiDB-lite"/>
    </source>
</evidence>
<keyword evidence="7" id="KW-0479">Metal-binding</keyword>
<dbReference type="GO" id="GO:0005789">
    <property type="term" value="C:endoplasmic reticulum membrane"/>
    <property type="evidence" value="ECO:0007669"/>
    <property type="project" value="TreeGrafter"/>
</dbReference>
<evidence type="ECO:0000256" key="15">
    <source>
        <dbReference type="SAM" id="Phobius"/>
    </source>
</evidence>
<dbReference type="EMBL" id="JANBUM010000124">
    <property type="protein sequence ID" value="KAJ2784060.1"/>
    <property type="molecule type" value="Genomic_DNA"/>
</dbReference>
<feature type="transmembrane region" description="Helical" evidence="15">
    <location>
        <begin position="1705"/>
        <end position="1730"/>
    </location>
</feature>
<evidence type="ECO:0000256" key="3">
    <source>
        <dbReference type="ARBA" id="ARBA00004906"/>
    </source>
</evidence>
<keyword evidence="18" id="KW-1185">Reference proteome</keyword>
<evidence type="ECO:0000256" key="7">
    <source>
        <dbReference type="ARBA" id="ARBA00022723"/>
    </source>
</evidence>
<dbReference type="GO" id="GO:0061630">
    <property type="term" value="F:ubiquitin protein ligase activity"/>
    <property type="evidence" value="ECO:0007669"/>
    <property type="project" value="UniProtKB-EC"/>
</dbReference>
<feature type="transmembrane region" description="Helical" evidence="15">
    <location>
        <begin position="1202"/>
        <end position="1220"/>
    </location>
</feature>
<dbReference type="PANTHER" id="PTHR13145:SF0">
    <property type="entry name" value="E3 UBIQUITIN-PROTEIN LIGASE MARCHF6"/>
    <property type="match status" value="1"/>
</dbReference>
<keyword evidence="9" id="KW-0833">Ubl conjugation pathway</keyword>